<dbReference type="Gene3D" id="1.10.443.10">
    <property type="entry name" value="Intergrase catalytic core"/>
    <property type="match status" value="1"/>
</dbReference>
<dbReference type="Gene3D" id="1.10.150.130">
    <property type="match status" value="1"/>
</dbReference>
<dbReference type="InterPro" id="IPR011010">
    <property type="entry name" value="DNA_brk_join_enz"/>
</dbReference>
<dbReference type="InterPro" id="IPR050090">
    <property type="entry name" value="Tyrosine_recombinase_XerCD"/>
</dbReference>
<dbReference type="InterPro" id="IPR010998">
    <property type="entry name" value="Integrase_recombinase_N"/>
</dbReference>
<comment type="similarity">
    <text evidence="1">Belongs to the 'phage' integrase family.</text>
</comment>
<proteinExistence type="inferred from homology"/>
<dbReference type="Pfam" id="PF00589">
    <property type="entry name" value="Phage_integrase"/>
    <property type="match status" value="1"/>
</dbReference>
<dbReference type="InterPro" id="IPR002104">
    <property type="entry name" value="Integrase_catalytic"/>
</dbReference>
<evidence type="ECO:0000256" key="4">
    <source>
        <dbReference type="SAM" id="MobiDB-lite"/>
    </source>
</evidence>
<dbReference type="EMBL" id="AP027081">
    <property type="protein sequence ID" value="BDU77434.1"/>
    <property type="molecule type" value="Genomic_DNA"/>
</dbReference>
<protein>
    <recommendedName>
        <fullName evidence="5">Tyr recombinase domain-containing protein</fullName>
    </recommendedName>
</protein>
<dbReference type="KEGG" id="msea:METESE_23920"/>
<feature type="region of interest" description="Disordered" evidence="4">
    <location>
        <begin position="171"/>
        <end position="203"/>
    </location>
</feature>
<dbReference type="GO" id="GO:0015074">
    <property type="term" value="P:DNA integration"/>
    <property type="evidence" value="ECO:0007669"/>
    <property type="project" value="UniProtKB-KW"/>
</dbReference>
<accession>A0AA48KCS2</accession>
<evidence type="ECO:0000259" key="5">
    <source>
        <dbReference type="PROSITE" id="PS51898"/>
    </source>
</evidence>
<dbReference type="SUPFAM" id="SSF56349">
    <property type="entry name" value="DNA breaking-rejoining enzymes"/>
    <property type="match status" value="1"/>
</dbReference>
<dbReference type="PANTHER" id="PTHR30349">
    <property type="entry name" value="PHAGE INTEGRASE-RELATED"/>
    <property type="match status" value="1"/>
</dbReference>
<reference evidence="6" key="1">
    <citation type="journal article" date="2023" name="Int. J. Syst. Evol. Microbiol.">
        <title>Mesoterricola silvestris gen. nov., sp. nov., Mesoterricola sediminis sp. nov., Geothrix oryzae sp. nov., Geothrix edaphica sp. nov., Geothrix rubra sp. nov., and Geothrix limicola sp. nov., six novel members of Acidobacteriota isolated from soils.</title>
        <authorList>
            <person name="Itoh H."/>
            <person name="Sugisawa Y."/>
            <person name="Mise K."/>
            <person name="Xu Z."/>
            <person name="Kuniyasu M."/>
            <person name="Ushijima N."/>
            <person name="Kawano K."/>
            <person name="Kobayashi E."/>
            <person name="Shiratori Y."/>
            <person name="Masuda Y."/>
            <person name="Senoo K."/>
        </authorList>
    </citation>
    <scope>NUCLEOTIDE SEQUENCE</scope>
    <source>
        <strain evidence="6">W786</strain>
    </source>
</reference>
<dbReference type="PROSITE" id="PS51898">
    <property type="entry name" value="TYR_RECOMBINASE"/>
    <property type="match status" value="1"/>
</dbReference>
<feature type="domain" description="Tyr recombinase" evidence="5">
    <location>
        <begin position="246"/>
        <end position="433"/>
    </location>
</feature>
<name>A0AA48KCS2_9BACT</name>
<sequence>MARTKRSTDLDTRNKRLELALGRRWMDTLGPGAYLSYERPPSGGSGSWIARWCDLEATPRVYKQARVGTADDFMDADGIKILTFTQASKAAQAKFTEWSRAAVLVAGGEVPHEGPYTVADVWRDYLADARVRGVHGVRIMDQIAQAHILPELGAMDVTALTPRRVQRWHQELAQQPRRRTGRARREGEEVIFQEKPATDDERRARRDTANRILTNLKAALNFAQRHGHGRGVNWSEVKPFRNVSQARVRFLSVEEQQRLVNACPPEFRALVQGALFTGARYGELTKLQVRDFNAQAGTLFIQFGKAKGGGYKPRHVALTEEGQRWFVSHSTGRRGDELMFRRGSVARSGRKEALSGFDGWAAYDEVHAMELACEAGQVDKVTFHELRHTYASGLVNRGVPLAFVAEQLGHSDIRMVQKHYGHLAPSAKAEAIRSLAPVLGIGGLGVVQPLEIAKPVSG</sequence>
<keyword evidence="2" id="KW-0238">DNA-binding</keyword>
<evidence type="ECO:0000256" key="1">
    <source>
        <dbReference type="ARBA" id="ARBA00008857"/>
    </source>
</evidence>
<dbReference type="AlphaFoldDB" id="A0AA48KCS2"/>
<dbReference type="Proteomes" id="UP001228113">
    <property type="component" value="Chromosome"/>
</dbReference>
<dbReference type="GO" id="GO:0003677">
    <property type="term" value="F:DNA binding"/>
    <property type="evidence" value="ECO:0007669"/>
    <property type="project" value="UniProtKB-KW"/>
</dbReference>
<evidence type="ECO:0000256" key="2">
    <source>
        <dbReference type="ARBA" id="ARBA00023125"/>
    </source>
</evidence>
<dbReference type="PANTHER" id="PTHR30349:SF64">
    <property type="entry name" value="PROPHAGE INTEGRASE INTD-RELATED"/>
    <property type="match status" value="1"/>
</dbReference>
<keyword evidence="3" id="KW-0233">DNA recombination</keyword>
<dbReference type="GO" id="GO:0006310">
    <property type="term" value="P:DNA recombination"/>
    <property type="evidence" value="ECO:0007669"/>
    <property type="project" value="UniProtKB-KW"/>
</dbReference>
<gene>
    <name evidence="6" type="ORF">METESE_23920</name>
</gene>
<keyword evidence="7" id="KW-1185">Reference proteome</keyword>
<evidence type="ECO:0000313" key="7">
    <source>
        <dbReference type="Proteomes" id="UP001228113"/>
    </source>
</evidence>
<evidence type="ECO:0000313" key="6">
    <source>
        <dbReference type="EMBL" id="BDU77434.1"/>
    </source>
</evidence>
<evidence type="ECO:0000256" key="3">
    <source>
        <dbReference type="ARBA" id="ARBA00023172"/>
    </source>
</evidence>
<dbReference type="CDD" id="cd00796">
    <property type="entry name" value="INT_Rci_Hp1_C"/>
    <property type="match status" value="1"/>
</dbReference>
<organism evidence="6 7">
    <name type="scientific">Mesoterricola sediminis</name>
    <dbReference type="NCBI Taxonomy" id="2927980"/>
    <lineage>
        <taxon>Bacteria</taxon>
        <taxon>Pseudomonadati</taxon>
        <taxon>Acidobacteriota</taxon>
        <taxon>Holophagae</taxon>
        <taxon>Holophagales</taxon>
        <taxon>Holophagaceae</taxon>
        <taxon>Mesoterricola</taxon>
    </lineage>
</organism>
<dbReference type="InterPro" id="IPR013762">
    <property type="entry name" value="Integrase-like_cat_sf"/>
</dbReference>